<dbReference type="Proteomes" id="UP000297866">
    <property type="component" value="Unassembled WGS sequence"/>
</dbReference>
<feature type="domain" description="Major facilitator superfamily (MFS) profile" evidence="8">
    <location>
        <begin position="31"/>
        <end position="471"/>
    </location>
</feature>
<evidence type="ECO:0000313" key="10">
    <source>
        <dbReference type="Proteomes" id="UP000297866"/>
    </source>
</evidence>
<dbReference type="PRINTS" id="PR01036">
    <property type="entry name" value="TCRTETB"/>
</dbReference>
<sequence length="481" mass="48508">MYDLGGTVSHPISTIGHHAPGHEQSRGRWLALALLCAAQFMLILDITVMNVALPQLGRDLGLDSAAASWAITAYVIPFAGLLLFGGRLADLFGSRRVVLIGLVIFTAASLLAGFAADTSTLLLARAAQGIGAALLSPAALATVTGRFSGAERHRALATWGAVGAAGAAVGVLIGGLLTEGPGWRWIFFINVPIGIVVAVLLPLVVPAVRVVRGGRRVDLIGALLATLGVGTLIYGITSFSTDLPPAGSLALIAAAAVPFVLFVVRERTAKDPLLDLAIVGRRPMQAGIVVMLAASALLVGSFFLLSFVLQGHHGWSPLATGVAFLPVALATLVGAHLGGNLVAGKGARPVATAAFLLTAAGTATAALHLETIPLLIAGVSVAALGLGGAFVAATTTAMSHVAPQEMGIASAIINTFHELGVAVGVASLSVIAAASLNAPQTTGGFIAAYSAVAFTAVVIALVALVFVPVGKPAANAPRFMH</sequence>
<feature type="transmembrane region" description="Helical" evidence="7">
    <location>
        <begin position="217"/>
        <end position="237"/>
    </location>
</feature>
<comment type="caution">
    <text evidence="9">The sequence shown here is derived from an EMBL/GenBank/DDBJ whole genome shotgun (WGS) entry which is preliminary data.</text>
</comment>
<gene>
    <name evidence="9" type="ORF">E3O23_06115</name>
</gene>
<feature type="transmembrane region" description="Helical" evidence="7">
    <location>
        <begin position="97"/>
        <end position="116"/>
    </location>
</feature>
<proteinExistence type="predicted"/>
<evidence type="ECO:0000256" key="3">
    <source>
        <dbReference type="ARBA" id="ARBA00022475"/>
    </source>
</evidence>
<dbReference type="PANTHER" id="PTHR42718:SF46">
    <property type="entry name" value="BLR6921 PROTEIN"/>
    <property type="match status" value="1"/>
</dbReference>
<name>A0A4R8UF83_9MICO</name>
<keyword evidence="3" id="KW-1003">Cell membrane</keyword>
<evidence type="ECO:0000256" key="7">
    <source>
        <dbReference type="SAM" id="Phobius"/>
    </source>
</evidence>
<accession>A0A4R8UF83</accession>
<dbReference type="PROSITE" id="PS50850">
    <property type="entry name" value="MFS"/>
    <property type="match status" value="1"/>
</dbReference>
<dbReference type="Pfam" id="PF07690">
    <property type="entry name" value="MFS_1"/>
    <property type="match status" value="1"/>
</dbReference>
<dbReference type="SUPFAM" id="SSF103473">
    <property type="entry name" value="MFS general substrate transporter"/>
    <property type="match status" value="1"/>
</dbReference>
<dbReference type="InterPro" id="IPR020846">
    <property type="entry name" value="MFS_dom"/>
</dbReference>
<dbReference type="GO" id="GO:0022857">
    <property type="term" value="F:transmembrane transporter activity"/>
    <property type="evidence" value="ECO:0007669"/>
    <property type="project" value="InterPro"/>
</dbReference>
<feature type="transmembrane region" description="Helical" evidence="7">
    <location>
        <begin position="315"/>
        <end position="338"/>
    </location>
</feature>
<keyword evidence="4 7" id="KW-0812">Transmembrane</keyword>
<feature type="transmembrane region" description="Helical" evidence="7">
    <location>
        <begin position="155"/>
        <end position="177"/>
    </location>
</feature>
<comment type="subcellular location">
    <subcellularLocation>
        <location evidence="1">Cell membrane</location>
        <topology evidence="1">Multi-pass membrane protein</topology>
    </subcellularLocation>
</comment>
<keyword evidence="5 7" id="KW-1133">Transmembrane helix</keyword>
<dbReference type="PANTHER" id="PTHR42718">
    <property type="entry name" value="MAJOR FACILITATOR SUPERFAMILY MULTIDRUG TRANSPORTER MFSC"/>
    <property type="match status" value="1"/>
</dbReference>
<evidence type="ECO:0000256" key="6">
    <source>
        <dbReference type="ARBA" id="ARBA00023136"/>
    </source>
</evidence>
<organism evidence="9 10">
    <name type="scientific">Cryobacterium tagatosivorans</name>
    <dbReference type="NCBI Taxonomy" id="1259199"/>
    <lineage>
        <taxon>Bacteria</taxon>
        <taxon>Bacillati</taxon>
        <taxon>Actinomycetota</taxon>
        <taxon>Actinomycetes</taxon>
        <taxon>Micrococcales</taxon>
        <taxon>Microbacteriaceae</taxon>
        <taxon>Cryobacterium</taxon>
    </lineage>
</organism>
<feature type="transmembrane region" description="Helical" evidence="7">
    <location>
        <begin position="29"/>
        <end position="53"/>
    </location>
</feature>
<feature type="transmembrane region" description="Helical" evidence="7">
    <location>
        <begin position="65"/>
        <end position="85"/>
    </location>
</feature>
<dbReference type="GO" id="GO:0005886">
    <property type="term" value="C:plasma membrane"/>
    <property type="evidence" value="ECO:0007669"/>
    <property type="project" value="UniProtKB-SubCell"/>
</dbReference>
<feature type="transmembrane region" description="Helical" evidence="7">
    <location>
        <begin position="375"/>
        <end position="398"/>
    </location>
</feature>
<dbReference type="CDD" id="cd17321">
    <property type="entry name" value="MFS_MMR_MDR_like"/>
    <property type="match status" value="1"/>
</dbReference>
<feature type="transmembrane region" description="Helical" evidence="7">
    <location>
        <begin position="444"/>
        <end position="470"/>
    </location>
</feature>
<evidence type="ECO:0000256" key="2">
    <source>
        <dbReference type="ARBA" id="ARBA00022448"/>
    </source>
</evidence>
<evidence type="ECO:0000256" key="5">
    <source>
        <dbReference type="ARBA" id="ARBA00022989"/>
    </source>
</evidence>
<feature type="transmembrane region" description="Helical" evidence="7">
    <location>
        <begin position="419"/>
        <end position="438"/>
    </location>
</feature>
<keyword evidence="2" id="KW-0813">Transport</keyword>
<feature type="transmembrane region" description="Helical" evidence="7">
    <location>
        <begin position="183"/>
        <end position="205"/>
    </location>
</feature>
<feature type="transmembrane region" description="Helical" evidence="7">
    <location>
        <begin position="285"/>
        <end position="309"/>
    </location>
</feature>
<dbReference type="Gene3D" id="1.20.1250.20">
    <property type="entry name" value="MFS general substrate transporter like domains"/>
    <property type="match status" value="1"/>
</dbReference>
<protein>
    <submittedName>
        <fullName evidence="9">MFS transporter</fullName>
    </submittedName>
</protein>
<feature type="transmembrane region" description="Helical" evidence="7">
    <location>
        <begin position="122"/>
        <end position="143"/>
    </location>
</feature>
<evidence type="ECO:0000313" key="9">
    <source>
        <dbReference type="EMBL" id="TFB52568.1"/>
    </source>
</evidence>
<feature type="transmembrane region" description="Helical" evidence="7">
    <location>
        <begin position="350"/>
        <end position="369"/>
    </location>
</feature>
<dbReference type="InterPro" id="IPR011701">
    <property type="entry name" value="MFS"/>
</dbReference>
<keyword evidence="10" id="KW-1185">Reference proteome</keyword>
<dbReference type="Gene3D" id="1.20.1720.10">
    <property type="entry name" value="Multidrug resistance protein D"/>
    <property type="match status" value="1"/>
</dbReference>
<dbReference type="OrthoDB" id="4080117at2"/>
<evidence type="ECO:0000259" key="8">
    <source>
        <dbReference type="PROSITE" id="PS50850"/>
    </source>
</evidence>
<dbReference type="AlphaFoldDB" id="A0A4R8UF83"/>
<feature type="transmembrane region" description="Helical" evidence="7">
    <location>
        <begin position="243"/>
        <end position="264"/>
    </location>
</feature>
<keyword evidence="6 7" id="KW-0472">Membrane</keyword>
<dbReference type="InterPro" id="IPR036259">
    <property type="entry name" value="MFS_trans_sf"/>
</dbReference>
<evidence type="ECO:0000256" key="1">
    <source>
        <dbReference type="ARBA" id="ARBA00004651"/>
    </source>
</evidence>
<reference evidence="9 10" key="1">
    <citation type="submission" date="2019-03" db="EMBL/GenBank/DDBJ databases">
        <title>Genomics of glacier-inhabiting Cryobacterium strains.</title>
        <authorList>
            <person name="Liu Q."/>
            <person name="Xin Y.-H."/>
        </authorList>
    </citation>
    <scope>NUCLEOTIDE SEQUENCE [LARGE SCALE GENOMIC DNA]</scope>
    <source>
        <strain evidence="9 10">Sr47</strain>
    </source>
</reference>
<dbReference type="EMBL" id="SOEZ01000033">
    <property type="protein sequence ID" value="TFB52568.1"/>
    <property type="molecule type" value="Genomic_DNA"/>
</dbReference>
<evidence type="ECO:0000256" key="4">
    <source>
        <dbReference type="ARBA" id="ARBA00022692"/>
    </source>
</evidence>